<feature type="repeat" description="ANK" evidence="3">
    <location>
        <begin position="80"/>
        <end position="112"/>
    </location>
</feature>
<dbReference type="PANTHER" id="PTHR24198">
    <property type="entry name" value="ANKYRIN REPEAT AND PROTEIN KINASE DOMAIN-CONTAINING PROTEIN"/>
    <property type="match status" value="1"/>
</dbReference>
<dbReference type="RefSeq" id="XP_066710313.1">
    <property type="nucleotide sequence ID" value="XM_066864165.1"/>
</dbReference>
<dbReference type="GeneID" id="92097228"/>
<keyword evidence="2 3" id="KW-0040">ANK repeat</keyword>
<gene>
    <name evidence="4" type="ORF">PG994_012756</name>
</gene>
<comment type="caution">
    <text evidence="4">The sequence shown here is derived from an EMBL/GenBank/DDBJ whole genome shotgun (WGS) entry which is preliminary data.</text>
</comment>
<dbReference type="SUPFAM" id="SSF48403">
    <property type="entry name" value="Ankyrin repeat"/>
    <property type="match status" value="1"/>
</dbReference>
<dbReference type="InterPro" id="IPR036770">
    <property type="entry name" value="Ankyrin_rpt-contain_sf"/>
</dbReference>
<dbReference type="PRINTS" id="PR01415">
    <property type="entry name" value="ANKYRIN"/>
</dbReference>
<name>A0ABR1TBD0_9PEZI</name>
<dbReference type="Gene3D" id="1.25.40.20">
    <property type="entry name" value="Ankyrin repeat-containing domain"/>
    <property type="match status" value="2"/>
</dbReference>
<dbReference type="Proteomes" id="UP001480595">
    <property type="component" value="Unassembled WGS sequence"/>
</dbReference>
<proteinExistence type="predicted"/>
<dbReference type="Pfam" id="PF13857">
    <property type="entry name" value="Ank_5"/>
    <property type="match status" value="1"/>
</dbReference>
<dbReference type="InterPro" id="IPR002110">
    <property type="entry name" value="Ankyrin_rpt"/>
</dbReference>
<evidence type="ECO:0000256" key="3">
    <source>
        <dbReference type="PROSITE-ProRule" id="PRU00023"/>
    </source>
</evidence>
<evidence type="ECO:0000256" key="2">
    <source>
        <dbReference type="ARBA" id="ARBA00023043"/>
    </source>
</evidence>
<keyword evidence="5" id="KW-1185">Reference proteome</keyword>
<accession>A0ABR1TBD0</accession>
<dbReference type="EMBL" id="JAQQWL010000012">
    <property type="protein sequence ID" value="KAK8043918.1"/>
    <property type="molecule type" value="Genomic_DNA"/>
</dbReference>
<keyword evidence="1" id="KW-0677">Repeat</keyword>
<sequence>MLREIHEAGIRLLLARGAKATAGDTEGEMPLQWAAIDGASEVFHLYLSSRADLYGEAPWGFRVGRTLARCAATETAVVKDGLTPLHWAAERGAVGVVRVLLEAGADPKLRDSTGSTPRRLAAKSELLSSQADIQKKMKELLQEGNIFV</sequence>
<evidence type="ECO:0008006" key="6">
    <source>
        <dbReference type="Google" id="ProtNLM"/>
    </source>
</evidence>
<evidence type="ECO:0000313" key="4">
    <source>
        <dbReference type="EMBL" id="KAK8043918.1"/>
    </source>
</evidence>
<organism evidence="4 5">
    <name type="scientific">Apiospora phragmitis</name>
    <dbReference type="NCBI Taxonomy" id="2905665"/>
    <lineage>
        <taxon>Eukaryota</taxon>
        <taxon>Fungi</taxon>
        <taxon>Dikarya</taxon>
        <taxon>Ascomycota</taxon>
        <taxon>Pezizomycotina</taxon>
        <taxon>Sordariomycetes</taxon>
        <taxon>Xylariomycetidae</taxon>
        <taxon>Amphisphaeriales</taxon>
        <taxon>Apiosporaceae</taxon>
        <taxon>Apiospora</taxon>
    </lineage>
</organism>
<dbReference type="SMART" id="SM00248">
    <property type="entry name" value="ANK"/>
    <property type="match status" value="2"/>
</dbReference>
<evidence type="ECO:0000256" key="1">
    <source>
        <dbReference type="ARBA" id="ARBA00022737"/>
    </source>
</evidence>
<protein>
    <recommendedName>
        <fullName evidence="6">Ankyrin repeat protein</fullName>
    </recommendedName>
</protein>
<evidence type="ECO:0000313" key="5">
    <source>
        <dbReference type="Proteomes" id="UP001480595"/>
    </source>
</evidence>
<reference evidence="4 5" key="1">
    <citation type="submission" date="2023-01" db="EMBL/GenBank/DDBJ databases">
        <title>Analysis of 21 Apiospora genomes using comparative genomics revels a genus with tremendous synthesis potential of carbohydrate active enzymes and secondary metabolites.</title>
        <authorList>
            <person name="Sorensen T."/>
        </authorList>
    </citation>
    <scope>NUCLEOTIDE SEQUENCE [LARGE SCALE GENOMIC DNA]</scope>
    <source>
        <strain evidence="4 5">CBS 135458</strain>
    </source>
</reference>
<dbReference type="PANTHER" id="PTHR24198:SF165">
    <property type="entry name" value="ANKYRIN REPEAT-CONTAINING PROTEIN-RELATED"/>
    <property type="match status" value="1"/>
</dbReference>
<dbReference type="PROSITE" id="PS50088">
    <property type="entry name" value="ANK_REPEAT"/>
    <property type="match status" value="1"/>
</dbReference>
<dbReference type="PROSITE" id="PS50297">
    <property type="entry name" value="ANK_REP_REGION"/>
    <property type="match status" value="1"/>
</dbReference>